<evidence type="ECO:0000256" key="4">
    <source>
        <dbReference type="ARBA" id="ARBA00022980"/>
    </source>
</evidence>
<organism evidence="10 11">
    <name type="scientific">Rhodotorula toruloides</name>
    <name type="common">Yeast</name>
    <name type="synonym">Rhodosporidium toruloides</name>
    <dbReference type="NCBI Taxonomy" id="5286"/>
    <lineage>
        <taxon>Eukaryota</taxon>
        <taxon>Fungi</taxon>
        <taxon>Dikarya</taxon>
        <taxon>Basidiomycota</taxon>
        <taxon>Pucciniomycotina</taxon>
        <taxon>Microbotryomycetes</taxon>
        <taxon>Sporidiobolales</taxon>
        <taxon>Sporidiobolaceae</taxon>
        <taxon>Rhodotorula</taxon>
    </lineage>
</organism>
<comment type="caution">
    <text evidence="10">The sequence shown here is derived from an EMBL/GenBank/DDBJ whole genome shotgun (WGS) entry which is preliminary data.</text>
</comment>
<dbReference type="PANTHER" id="PTHR11229:SF8">
    <property type="entry name" value="LARGE RIBOSOMAL SUBUNIT PROTEIN UL3M"/>
    <property type="match status" value="1"/>
</dbReference>
<dbReference type="InterPro" id="IPR009000">
    <property type="entry name" value="Transl_B-barrel_sf"/>
</dbReference>
<dbReference type="AlphaFoldDB" id="A0A511KHM7"/>
<proteinExistence type="inferred from homology"/>
<comment type="similarity">
    <text evidence="2 8">Belongs to the universal ribosomal protein uL3 family.</text>
</comment>
<protein>
    <recommendedName>
        <fullName evidence="7">Large ribosomal subunit protein uL3m</fullName>
    </recommendedName>
</protein>
<evidence type="ECO:0000256" key="9">
    <source>
        <dbReference type="SAM" id="MobiDB-lite"/>
    </source>
</evidence>
<keyword evidence="4 8" id="KW-0689">Ribosomal protein</keyword>
<reference evidence="10 11" key="1">
    <citation type="submission" date="2019-07" db="EMBL/GenBank/DDBJ databases">
        <title>Rhodotorula toruloides NBRC10032 genome sequencing.</title>
        <authorList>
            <person name="Shida Y."/>
            <person name="Takaku H."/>
            <person name="Ogasawara W."/>
            <person name="Mori K."/>
        </authorList>
    </citation>
    <scope>NUCLEOTIDE SEQUENCE [LARGE SCALE GENOMIC DNA]</scope>
    <source>
        <strain evidence="10 11">NBRC10032</strain>
    </source>
</reference>
<dbReference type="OrthoDB" id="274683at2759"/>
<dbReference type="InterPro" id="IPR019927">
    <property type="entry name" value="Ribosomal_uL3_bac/org-type"/>
</dbReference>
<dbReference type="Gene3D" id="2.40.30.10">
    <property type="entry name" value="Translation factors"/>
    <property type="match status" value="2"/>
</dbReference>
<evidence type="ECO:0000313" key="10">
    <source>
        <dbReference type="EMBL" id="GEM09445.1"/>
    </source>
</evidence>
<dbReference type="GO" id="GO:0003735">
    <property type="term" value="F:structural constituent of ribosome"/>
    <property type="evidence" value="ECO:0007669"/>
    <property type="project" value="InterPro"/>
</dbReference>
<dbReference type="PROSITE" id="PS00474">
    <property type="entry name" value="RIBOSOMAL_L3"/>
    <property type="match status" value="1"/>
</dbReference>
<dbReference type="EMBL" id="BJWK01000008">
    <property type="protein sequence ID" value="GEM09445.1"/>
    <property type="molecule type" value="Genomic_DNA"/>
</dbReference>
<evidence type="ECO:0000256" key="1">
    <source>
        <dbReference type="ARBA" id="ARBA00004173"/>
    </source>
</evidence>
<sequence length="323" mass="34891">MQSLAQSVKLLTLNSSTLSRRLARTLATAASSSPTPFTPSPDAPQRTFTPDSKRTGVLARKHGMTALWATDGTRIPVTVLELDAVQVVSSQSYPAPTPKHRVRHTVIVGCSPRKAKTTHNALLGQFKKAGVEPKMRLAEFEVTEDALVPAGTLISAAHFVPGQHVDVQAPSIGKGFQGPMKRHGFRGLRASHGVSISHRSHGATGQHQDPGRVWPGKKMAGRMGGKNVTTQNLMVERIDLARNVLYVRGHVPGAPGGFVRVTDAKKKVGWKARERAKRGLDLVSEESGEREVVKGVKTLPFPTASVEEAKAWPQEIQRVGGFR</sequence>
<dbReference type="NCBIfam" id="TIGR03625">
    <property type="entry name" value="L3_bact"/>
    <property type="match status" value="1"/>
</dbReference>
<dbReference type="SUPFAM" id="SSF50447">
    <property type="entry name" value="Translation proteins"/>
    <property type="match status" value="1"/>
</dbReference>
<evidence type="ECO:0000256" key="3">
    <source>
        <dbReference type="ARBA" id="ARBA00022946"/>
    </source>
</evidence>
<dbReference type="GO" id="GO:0005762">
    <property type="term" value="C:mitochondrial large ribosomal subunit"/>
    <property type="evidence" value="ECO:0007669"/>
    <property type="project" value="TreeGrafter"/>
</dbReference>
<evidence type="ECO:0000256" key="5">
    <source>
        <dbReference type="ARBA" id="ARBA00023128"/>
    </source>
</evidence>
<keyword evidence="6 8" id="KW-0687">Ribonucleoprotein</keyword>
<keyword evidence="3" id="KW-0809">Transit peptide</keyword>
<gene>
    <name evidence="10" type="ORF">Rt10032_c08g3462</name>
</gene>
<name>A0A511KHM7_RHOTO</name>
<dbReference type="InterPro" id="IPR019926">
    <property type="entry name" value="Ribosomal_uL3_CS"/>
</dbReference>
<evidence type="ECO:0000256" key="7">
    <source>
        <dbReference type="ARBA" id="ARBA00035209"/>
    </source>
</evidence>
<evidence type="ECO:0000256" key="6">
    <source>
        <dbReference type="ARBA" id="ARBA00023274"/>
    </source>
</evidence>
<feature type="region of interest" description="Disordered" evidence="9">
    <location>
        <begin position="27"/>
        <end position="54"/>
    </location>
</feature>
<keyword evidence="5" id="KW-0496">Mitochondrion</keyword>
<evidence type="ECO:0000313" key="11">
    <source>
        <dbReference type="Proteomes" id="UP000321518"/>
    </source>
</evidence>
<dbReference type="Pfam" id="PF00297">
    <property type="entry name" value="Ribosomal_L3"/>
    <property type="match status" value="1"/>
</dbReference>
<dbReference type="InterPro" id="IPR000597">
    <property type="entry name" value="Ribosomal_uL3"/>
</dbReference>
<dbReference type="PANTHER" id="PTHR11229">
    <property type="entry name" value="50S RIBOSOMAL PROTEIN L3"/>
    <property type="match status" value="1"/>
</dbReference>
<dbReference type="Proteomes" id="UP000321518">
    <property type="component" value="Unassembled WGS sequence"/>
</dbReference>
<dbReference type="GO" id="GO:0006412">
    <property type="term" value="P:translation"/>
    <property type="evidence" value="ECO:0007669"/>
    <property type="project" value="InterPro"/>
</dbReference>
<evidence type="ECO:0000256" key="2">
    <source>
        <dbReference type="ARBA" id="ARBA00006540"/>
    </source>
</evidence>
<comment type="subcellular location">
    <subcellularLocation>
        <location evidence="1">Mitochondrion</location>
    </subcellularLocation>
</comment>
<accession>A0A511KHM7</accession>
<evidence type="ECO:0000256" key="8">
    <source>
        <dbReference type="RuleBase" id="RU003905"/>
    </source>
</evidence>
<dbReference type="FunFam" id="2.40.30.10:FF:000004">
    <property type="entry name" value="50S ribosomal protein L3"/>
    <property type="match status" value="1"/>
</dbReference>